<dbReference type="EMBL" id="JAAGWB010000013">
    <property type="protein sequence ID" value="NEN50266.1"/>
    <property type="molecule type" value="Genomic_DNA"/>
</dbReference>
<dbReference type="EMBL" id="JAAGWH010000013">
    <property type="protein sequence ID" value="NEK93499.1"/>
    <property type="molecule type" value="Genomic_DNA"/>
</dbReference>
<reference evidence="1 3" key="1">
    <citation type="submission" date="2020-01" db="EMBL/GenBank/DDBJ databases">
        <title>the WGS Modestobacter muralis CPCC 204518.</title>
        <authorList>
            <person name="Jiang Z."/>
        </authorList>
    </citation>
    <scope>NUCLEOTIDE SEQUENCE [LARGE SCALE GENOMIC DNA]</scope>
    <source>
        <strain evidence="1 3">DSM 100205</strain>
    </source>
</reference>
<evidence type="ECO:0000313" key="1">
    <source>
        <dbReference type="EMBL" id="NEK93499.1"/>
    </source>
</evidence>
<dbReference type="AlphaFoldDB" id="A0A6P0ESM1"/>
<evidence type="ECO:0000313" key="3">
    <source>
        <dbReference type="Proteomes" id="UP000468828"/>
    </source>
</evidence>
<protein>
    <submittedName>
        <fullName evidence="1">3-methyladenine DNA glycosylase</fullName>
    </submittedName>
</protein>
<name>A0A6P0ESM1_9ACTN</name>
<organism evidence="1 3">
    <name type="scientific">Modestobacter muralis</name>
    <dbReference type="NCBI Taxonomy" id="1608614"/>
    <lineage>
        <taxon>Bacteria</taxon>
        <taxon>Bacillati</taxon>
        <taxon>Actinomycetota</taxon>
        <taxon>Actinomycetes</taxon>
        <taxon>Geodermatophilales</taxon>
        <taxon>Geodermatophilaceae</taxon>
        <taxon>Modestobacter</taxon>
    </lineage>
</organism>
<gene>
    <name evidence="2" type="ORF">G3R41_04825</name>
    <name evidence="1" type="ORF">GCU67_04825</name>
</gene>
<reference evidence="2 4" key="2">
    <citation type="submission" date="2020-02" db="EMBL/GenBank/DDBJ databases">
        <title>The WGS of Modestobacter muralis DSM 100205.</title>
        <authorList>
            <person name="Jiang Z."/>
        </authorList>
    </citation>
    <scope>NUCLEOTIDE SEQUENCE [LARGE SCALE GENOMIC DNA]</scope>
    <source>
        <strain evidence="2 4">DSM 100205</strain>
    </source>
</reference>
<dbReference type="Proteomes" id="UP000468828">
    <property type="component" value="Unassembled WGS sequence"/>
</dbReference>
<accession>A0A6P0ESM1</accession>
<evidence type="ECO:0000313" key="2">
    <source>
        <dbReference type="EMBL" id="NEN50266.1"/>
    </source>
</evidence>
<keyword evidence="3" id="KW-1185">Reference proteome</keyword>
<comment type="caution">
    <text evidence="1">The sequence shown here is derived from an EMBL/GenBank/DDBJ whole genome shotgun (WGS) entry which is preliminary data.</text>
</comment>
<proteinExistence type="predicted"/>
<evidence type="ECO:0000313" key="4">
    <source>
        <dbReference type="Proteomes" id="UP000471152"/>
    </source>
</evidence>
<dbReference type="Proteomes" id="UP000471152">
    <property type="component" value="Unassembled WGS sequence"/>
</dbReference>
<sequence>MTAAPTALAEVEWTAREAAHQRRMDTWVAPHAERRRTGVAHPVLDFLFTYYSETPGRLRRWHPGVGAVLLGDAARERLTWPLYAEVDVRGADGGVVRGVGLDVPAFLAKRRAAAGWVEGLLGATAGRAGQFGCFGMHEWAMLYRPEDGEVRHALPLRLGQAGTDAVVEAHKVQCSHIDAFRFFTRAGVPRNTLRPTRDTQQDLEQPGCLHATMDLYKWAYKLSPATPGELLADCFALAADVRELDMRASPYDLTAHGYAPVAVETPEGKAAYVAAQRGFAARGAVLRERLLAVCRDLLDAG</sequence>